<dbReference type="Gene3D" id="3.40.50.300">
    <property type="entry name" value="P-loop containing nucleotide triphosphate hydrolases"/>
    <property type="match status" value="1"/>
</dbReference>
<sequence>MEENNIKILGARVHNLQNVDLEIPRGKLVVITGLSGSGKSSLAFDTIYAEGQRRYMETLSTYARQFVGTMERPDVDKITGLSPVVAIEQKTTNKNPRSTVGTVTEISDFLRLLYARASRAYSPVTGEEMVHYTDEQIVELILKEFDGRKIAVTAPIVKGRKGHYRELFESLIKKGYLYARIDGEIREFTPGMKLDRYKIHTIDLVIDR</sequence>
<dbReference type="Gene3D" id="3.30.190.20">
    <property type="match status" value="1"/>
</dbReference>
<dbReference type="Pfam" id="PF17760">
    <property type="entry name" value="UvrA_inter"/>
    <property type="match status" value="1"/>
</dbReference>
<evidence type="ECO:0000256" key="4">
    <source>
        <dbReference type="ARBA" id="ARBA00022741"/>
    </source>
</evidence>
<keyword evidence="6" id="KW-0228">DNA excision</keyword>
<feature type="domain" description="UvrA interaction" evidence="12">
    <location>
        <begin position="133"/>
        <end position="208"/>
    </location>
</feature>
<evidence type="ECO:0000256" key="9">
    <source>
        <dbReference type="ARBA" id="ARBA00023125"/>
    </source>
</evidence>
<keyword evidence="3" id="KW-0677">Repeat</keyword>
<feature type="domain" description="ABC transporter" evidence="11">
    <location>
        <begin position="16"/>
        <end position="43"/>
    </location>
</feature>
<dbReference type="GO" id="GO:0016887">
    <property type="term" value="F:ATP hydrolysis activity"/>
    <property type="evidence" value="ECO:0007669"/>
    <property type="project" value="InterPro"/>
</dbReference>
<evidence type="ECO:0000256" key="1">
    <source>
        <dbReference type="ARBA" id="ARBA00004496"/>
    </source>
</evidence>
<protein>
    <submittedName>
        <fullName evidence="13">Excinuclease ABC, A subunit</fullName>
    </submittedName>
</protein>
<dbReference type="EMBL" id="AJWY01007353">
    <property type="protein sequence ID" value="EKC64251.1"/>
    <property type="molecule type" value="Genomic_DNA"/>
</dbReference>
<organism evidence="13">
    <name type="scientific">human gut metagenome</name>
    <dbReference type="NCBI Taxonomy" id="408170"/>
    <lineage>
        <taxon>unclassified sequences</taxon>
        <taxon>metagenomes</taxon>
        <taxon>organismal metagenomes</taxon>
    </lineage>
</organism>
<dbReference type="InterPro" id="IPR003439">
    <property type="entry name" value="ABC_transporter-like_ATP-bd"/>
</dbReference>
<dbReference type="Gene3D" id="1.20.1580.10">
    <property type="entry name" value="ABC transporter ATPase like domain"/>
    <property type="match status" value="1"/>
</dbReference>
<keyword evidence="4" id="KW-0547">Nucleotide-binding</keyword>
<evidence type="ECO:0000256" key="6">
    <source>
        <dbReference type="ARBA" id="ARBA00022769"/>
    </source>
</evidence>
<evidence type="ECO:0000256" key="3">
    <source>
        <dbReference type="ARBA" id="ARBA00022737"/>
    </source>
</evidence>
<keyword evidence="8" id="KW-0267">Excision nuclease</keyword>
<dbReference type="GO" id="GO:0006281">
    <property type="term" value="P:DNA repair"/>
    <property type="evidence" value="ECO:0007669"/>
    <property type="project" value="UniProtKB-KW"/>
</dbReference>
<dbReference type="Pfam" id="PF00005">
    <property type="entry name" value="ABC_tran"/>
    <property type="match status" value="1"/>
</dbReference>
<dbReference type="PANTHER" id="PTHR43152:SF3">
    <property type="entry name" value="UVRABC SYSTEM PROTEIN A"/>
    <property type="match status" value="1"/>
</dbReference>
<evidence type="ECO:0000259" key="12">
    <source>
        <dbReference type="Pfam" id="PF17760"/>
    </source>
</evidence>
<gene>
    <name evidence="13" type="ORF">LEA_10916</name>
</gene>
<evidence type="ECO:0000256" key="10">
    <source>
        <dbReference type="ARBA" id="ARBA00023204"/>
    </source>
</evidence>
<evidence type="ECO:0000256" key="8">
    <source>
        <dbReference type="ARBA" id="ARBA00022881"/>
    </source>
</evidence>
<dbReference type="PANTHER" id="PTHR43152">
    <property type="entry name" value="UVRABC SYSTEM PROTEIN A"/>
    <property type="match status" value="1"/>
</dbReference>
<dbReference type="SUPFAM" id="SSF52540">
    <property type="entry name" value="P-loop containing nucleoside triphosphate hydrolases"/>
    <property type="match status" value="1"/>
</dbReference>
<dbReference type="GO" id="GO:0005737">
    <property type="term" value="C:cytoplasm"/>
    <property type="evidence" value="ECO:0007669"/>
    <property type="project" value="UniProtKB-SubCell"/>
</dbReference>
<dbReference type="GO" id="GO:0004518">
    <property type="term" value="F:nuclease activity"/>
    <property type="evidence" value="ECO:0007669"/>
    <property type="project" value="UniProtKB-KW"/>
</dbReference>
<evidence type="ECO:0000256" key="5">
    <source>
        <dbReference type="ARBA" id="ARBA00022763"/>
    </source>
</evidence>
<dbReference type="GO" id="GO:0005524">
    <property type="term" value="F:ATP binding"/>
    <property type="evidence" value="ECO:0007669"/>
    <property type="project" value="UniProtKB-KW"/>
</dbReference>
<evidence type="ECO:0000259" key="11">
    <source>
        <dbReference type="Pfam" id="PF00005"/>
    </source>
</evidence>
<dbReference type="FunFam" id="3.40.50.300:FF:000028">
    <property type="entry name" value="UvrABC system protein A"/>
    <property type="match status" value="1"/>
</dbReference>
<evidence type="ECO:0000256" key="2">
    <source>
        <dbReference type="ARBA" id="ARBA00022490"/>
    </source>
</evidence>
<proteinExistence type="predicted"/>
<keyword evidence="7" id="KW-0067">ATP-binding</keyword>
<dbReference type="GO" id="GO:0003677">
    <property type="term" value="F:DNA binding"/>
    <property type="evidence" value="ECO:0007669"/>
    <property type="project" value="UniProtKB-KW"/>
</dbReference>
<comment type="subcellular location">
    <subcellularLocation>
        <location evidence="1">Cytoplasm</location>
    </subcellularLocation>
</comment>
<dbReference type="InterPro" id="IPR041102">
    <property type="entry name" value="UvrA_inter"/>
</dbReference>
<keyword evidence="10" id="KW-0234">DNA repair</keyword>
<dbReference type="AlphaFoldDB" id="K1TY99"/>
<dbReference type="InterPro" id="IPR027417">
    <property type="entry name" value="P-loop_NTPase"/>
</dbReference>
<name>K1TY99_9ZZZZ</name>
<evidence type="ECO:0000313" key="13">
    <source>
        <dbReference type="EMBL" id="EKC64251.1"/>
    </source>
</evidence>
<accession>K1TY99</accession>
<evidence type="ECO:0000256" key="7">
    <source>
        <dbReference type="ARBA" id="ARBA00022840"/>
    </source>
</evidence>
<feature type="non-terminal residue" evidence="13">
    <location>
        <position position="208"/>
    </location>
</feature>
<keyword evidence="5" id="KW-0227">DNA damage</keyword>
<reference evidence="13" key="1">
    <citation type="journal article" date="2013" name="Environ. Microbiol.">
        <title>Microbiota from the distal guts of lean and obese adolescents exhibit partial functional redundancy besides clear differences in community structure.</title>
        <authorList>
            <person name="Ferrer M."/>
            <person name="Ruiz A."/>
            <person name="Lanza F."/>
            <person name="Haange S.B."/>
            <person name="Oberbach A."/>
            <person name="Till H."/>
            <person name="Bargiela R."/>
            <person name="Campoy C."/>
            <person name="Segura M.T."/>
            <person name="Richter M."/>
            <person name="von Bergen M."/>
            <person name="Seifert J."/>
            <person name="Suarez A."/>
        </authorList>
    </citation>
    <scope>NUCLEOTIDE SEQUENCE</scope>
</reference>
<keyword evidence="2" id="KW-0963">Cytoplasm</keyword>
<comment type="caution">
    <text evidence="13">The sequence shown here is derived from an EMBL/GenBank/DDBJ whole genome shotgun (WGS) entry which is preliminary data.</text>
</comment>
<keyword evidence="9" id="KW-0238">DNA-binding</keyword>